<comment type="caution">
    <text evidence="2">The sequence shown here is derived from an EMBL/GenBank/DDBJ whole genome shotgun (WGS) entry which is preliminary data.</text>
</comment>
<evidence type="ECO:0000313" key="3">
    <source>
        <dbReference type="Proteomes" id="UP000736787"/>
    </source>
</evidence>
<accession>A0A8T1LNJ9</accession>
<feature type="compositionally biased region" description="Polar residues" evidence="1">
    <location>
        <begin position="16"/>
        <end position="31"/>
    </location>
</feature>
<gene>
    <name evidence="2" type="ORF">PC117_g6386</name>
</gene>
<dbReference type="Proteomes" id="UP000736787">
    <property type="component" value="Unassembled WGS sequence"/>
</dbReference>
<sequence>MRQRRQGSPHGGVPRTPTSSVNEGNFSTSPGTVYDPGDDAAPQGVPHDSGHHHAHRAKPEEAEPQLYTRAASHSALSALE</sequence>
<reference evidence="2" key="1">
    <citation type="submission" date="2018-10" db="EMBL/GenBank/DDBJ databases">
        <title>Effector identification in a new, highly contiguous assembly of the strawberry crown rot pathogen Phytophthora cactorum.</title>
        <authorList>
            <person name="Armitage A.D."/>
            <person name="Nellist C.F."/>
            <person name="Bates H."/>
            <person name="Vickerstaff R.J."/>
            <person name="Harrison R.J."/>
        </authorList>
    </citation>
    <scope>NUCLEOTIDE SEQUENCE</scope>
    <source>
        <strain evidence="2">4040</strain>
    </source>
</reference>
<evidence type="ECO:0000313" key="2">
    <source>
        <dbReference type="EMBL" id="KAG2947969.1"/>
    </source>
</evidence>
<feature type="region of interest" description="Disordered" evidence="1">
    <location>
        <begin position="1"/>
        <end position="80"/>
    </location>
</feature>
<name>A0A8T1LNJ9_9STRA</name>
<organism evidence="2 3">
    <name type="scientific">Phytophthora cactorum</name>
    <dbReference type="NCBI Taxonomy" id="29920"/>
    <lineage>
        <taxon>Eukaryota</taxon>
        <taxon>Sar</taxon>
        <taxon>Stramenopiles</taxon>
        <taxon>Oomycota</taxon>
        <taxon>Peronosporomycetes</taxon>
        <taxon>Peronosporales</taxon>
        <taxon>Peronosporaceae</taxon>
        <taxon>Phytophthora</taxon>
    </lineage>
</organism>
<evidence type="ECO:0000256" key="1">
    <source>
        <dbReference type="SAM" id="MobiDB-lite"/>
    </source>
</evidence>
<dbReference type="EMBL" id="RCMK01000121">
    <property type="protein sequence ID" value="KAG2947969.1"/>
    <property type="molecule type" value="Genomic_DNA"/>
</dbReference>
<dbReference type="AlphaFoldDB" id="A0A8T1LNJ9"/>
<proteinExistence type="predicted"/>
<protein>
    <submittedName>
        <fullName evidence="2">Uncharacterized protein</fullName>
    </submittedName>
</protein>